<reference evidence="2" key="1">
    <citation type="journal article" date="2022" name="bioRxiv">
        <title>Sequencing and chromosome-scale assembly of the giantPleurodeles waltlgenome.</title>
        <authorList>
            <person name="Brown T."/>
            <person name="Elewa A."/>
            <person name="Iarovenko S."/>
            <person name="Subramanian E."/>
            <person name="Araus A.J."/>
            <person name="Petzold A."/>
            <person name="Susuki M."/>
            <person name="Suzuki K.-i.T."/>
            <person name="Hayashi T."/>
            <person name="Toyoda A."/>
            <person name="Oliveira C."/>
            <person name="Osipova E."/>
            <person name="Leigh N.D."/>
            <person name="Simon A."/>
            <person name="Yun M.H."/>
        </authorList>
    </citation>
    <scope>NUCLEOTIDE SEQUENCE</scope>
    <source>
        <strain evidence="2">20211129_DDA</strain>
        <tissue evidence="2">Liver</tissue>
    </source>
</reference>
<dbReference type="EMBL" id="JANPWB010000013">
    <property type="protein sequence ID" value="KAJ1103836.1"/>
    <property type="molecule type" value="Genomic_DNA"/>
</dbReference>
<protein>
    <submittedName>
        <fullName evidence="2">Uncharacterized protein</fullName>
    </submittedName>
</protein>
<comment type="caution">
    <text evidence="2">The sequence shown here is derived from an EMBL/GenBank/DDBJ whole genome shotgun (WGS) entry which is preliminary data.</text>
</comment>
<feature type="compositionally biased region" description="Basic and acidic residues" evidence="1">
    <location>
        <begin position="102"/>
        <end position="117"/>
    </location>
</feature>
<keyword evidence="3" id="KW-1185">Reference proteome</keyword>
<dbReference type="Gene3D" id="1.10.287.3160">
    <property type="match status" value="1"/>
</dbReference>
<organism evidence="2 3">
    <name type="scientific">Pleurodeles waltl</name>
    <name type="common">Iberian ribbed newt</name>
    <dbReference type="NCBI Taxonomy" id="8319"/>
    <lineage>
        <taxon>Eukaryota</taxon>
        <taxon>Metazoa</taxon>
        <taxon>Chordata</taxon>
        <taxon>Craniata</taxon>
        <taxon>Vertebrata</taxon>
        <taxon>Euteleostomi</taxon>
        <taxon>Amphibia</taxon>
        <taxon>Batrachia</taxon>
        <taxon>Caudata</taxon>
        <taxon>Salamandroidea</taxon>
        <taxon>Salamandridae</taxon>
        <taxon>Pleurodelinae</taxon>
        <taxon>Pleurodeles</taxon>
    </lineage>
</organism>
<evidence type="ECO:0000313" key="3">
    <source>
        <dbReference type="Proteomes" id="UP001066276"/>
    </source>
</evidence>
<name>A0AAV7MJ74_PLEWA</name>
<proteinExistence type="predicted"/>
<evidence type="ECO:0000256" key="1">
    <source>
        <dbReference type="SAM" id="MobiDB-lite"/>
    </source>
</evidence>
<dbReference type="Proteomes" id="UP001066276">
    <property type="component" value="Chromosome 9"/>
</dbReference>
<accession>A0AAV7MJ74</accession>
<sequence length="117" mass="13266">MLPELLDHIKTNKGLSSKEVAETSKYAVLYQFKKPLNVRVPIYQLVMDVVLNEWKDPDKIIVPRFMSKLYPLERMEEALPDTAHVDPLVVSLVGRSSMSDESALRDPADRKESGLSP</sequence>
<evidence type="ECO:0000313" key="2">
    <source>
        <dbReference type="EMBL" id="KAJ1103836.1"/>
    </source>
</evidence>
<feature type="region of interest" description="Disordered" evidence="1">
    <location>
        <begin position="96"/>
        <end position="117"/>
    </location>
</feature>
<dbReference type="AlphaFoldDB" id="A0AAV7MJ74"/>
<gene>
    <name evidence="2" type="ORF">NDU88_001257</name>
</gene>